<keyword evidence="4" id="KW-0804">Transcription</keyword>
<keyword evidence="3 6" id="KW-0238">DNA-binding</keyword>
<keyword evidence="2" id="KW-0805">Transcription regulation</keyword>
<dbReference type="PANTHER" id="PTHR34294:SF1">
    <property type="entry name" value="TRANSCRIPTIONAL REGULATOR LSRR"/>
    <property type="match status" value="1"/>
</dbReference>
<dbReference type="AlphaFoldDB" id="A0A2P7BF73"/>
<feature type="domain" description="Sugar-binding" evidence="5">
    <location>
        <begin position="69"/>
        <end position="321"/>
    </location>
</feature>
<accession>A0A2P7BF73</accession>
<comment type="caution">
    <text evidence="6">The sequence shown here is derived from an EMBL/GenBank/DDBJ whole genome shotgun (WGS) entry which is preliminary data.</text>
</comment>
<dbReference type="RefSeq" id="WP_106663494.1">
    <property type="nucleotide sequence ID" value="NZ_PGGM01000003.1"/>
</dbReference>
<sequence>MNETTADEALSYSQADTEQIRARVAWYYYVGGLTQQEIADKLSITRLRVNKIVVQARNDGLVSVDIRMPLTHCVVLEEKLKERFGLVDCSVVPSVPHMGDLHRVLGRATAAMLDPLLVDGKGFGIGWGQTLSAARRHLTPRRLGNAWVAALMGGLTRGSGTNTFEVSTEFARILGAECYYVAAPIYCPSSESRTTLLTHYGLAEVMERGRNTSVALIACGDLSDQSLLAKTQIVTENLPTLKAAGAVGDILGVFLDENGSPVDHPLNQRVMAMSPSDLKRIPSSILASGAMYKAPIIRAVLRAGYVNRLVTDEDVAEAILRTP</sequence>
<protein>
    <submittedName>
        <fullName evidence="6">DNA-binding transcriptional regulator</fullName>
    </submittedName>
</protein>
<evidence type="ECO:0000313" key="7">
    <source>
        <dbReference type="Proteomes" id="UP000241764"/>
    </source>
</evidence>
<gene>
    <name evidence="6" type="ORF">CU103_08570</name>
</gene>
<proteinExistence type="inferred from homology"/>
<dbReference type="GO" id="GO:0030246">
    <property type="term" value="F:carbohydrate binding"/>
    <property type="evidence" value="ECO:0007669"/>
    <property type="project" value="InterPro"/>
</dbReference>
<evidence type="ECO:0000259" key="5">
    <source>
        <dbReference type="Pfam" id="PF04198"/>
    </source>
</evidence>
<dbReference type="OrthoDB" id="9808171at2"/>
<evidence type="ECO:0000256" key="1">
    <source>
        <dbReference type="ARBA" id="ARBA00010466"/>
    </source>
</evidence>
<organism evidence="6 7">
    <name type="scientific">Phyllobacterium sophorae</name>
    <dbReference type="NCBI Taxonomy" id="1520277"/>
    <lineage>
        <taxon>Bacteria</taxon>
        <taxon>Pseudomonadati</taxon>
        <taxon>Pseudomonadota</taxon>
        <taxon>Alphaproteobacteria</taxon>
        <taxon>Hyphomicrobiales</taxon>
        <taxon>Phyllobacteriaceae</taxon>
        <taxon>Phyllobacterium</taxon>
    </lineage>
</organism>
<comment type="similarity">
    <text evidence="1">Belongs to the SorC transcriptional regulatory family.</text>
</comment>
<dbReference type="InterPro" id="IPR037171">
    <property type="entry name" value="NagB/RpiA_transferase-like"/>
</dbReference>
<dbReference type="SUPFAM" id="SSF100950">
    <property type="entry name" value="NagB/RpiA/CoA transferase-like"/>
    <property type="match status" value="1"/>
</dbReference>
<dbReference type="PANTHER" id="PTHR34294">
    <property type="entry name" value="TRANSCRIPTIONAL REGULATOR-RELATED"/>
    <property type="match status" value="1"/>
</dbReference>
<reference evidence="7" key="1">
    <citation type="submission" date="2017-11" db="EMBL/GenBank/DDBJ databases">
        <authorList>
            <person name="Kuznetsova I."/>
            <person name="Sazanova A."/>
            <person name="Chirak E."/>
            <person name="Safronova V."/>
            <person name="Willems A."/>
        </authorList>
    </citation>
    <scope>NUCLEOTIDE SEQUENCE [LARGE SCALE GENOMIC DNA]</scope>
    <source>
        <strain evidence="7">CCBAU 03422</strain>
    </source>
</reference>
<dbReference type="Gene3D" id="3.40.50.1360">
    <property type="match status" value="1"/>
</dbReference>
<evidence type="ECO:0000256" key="2">
    <source>
        <dbReference type="ARBA" id="ARBA00023015"/>
    </source>
</evidence>
<dbReference type="InterPro" id="IPR051054">
    <property type="entry name" value="SorC_transcr_regulators"/>
</dbReference>
<keyword evidence="7" id="KW-1185">Reference proteome</keyword>
<dbReference type="Pfam" id="PF04198">
    <property type="entry name" value="Sugar-bind"/>
    <property type="match status" value="1"/>
</dbReference>
<evidence type="ECO:0000256" key="4">
    <source>
        <dbReference type="ARBA" id="ARBA00023163"/>
    </source>
</evidence>
<dbReference type="GO" id="GO:0003677">
    <property type="term" value="F:DNA binding"/>
    <property type="evidence" value="ECO:0007669"/>
    <property type="project" value="UniProtKB-KW"/>
</dbReference>
<dbReference type="Proteomes" id="UP000241764">
    <property type="component" value="Unassembled WGS sequence"/>
</dbReference>
<evidence type="ECO:0000313" key="6">
    <source>
        <dbReference type="EMBL" id="PSH65079.1"/>
    </source>
</evidence>
<dbReference type="Gene3D" id="1.10.10.10">
    <property type="entry name" value="Winged helix-like DNA-binding domain superfamily/Winged helix DNA-binding domain"/>
    <property type="match status" value="1"/>
</dbReference>
<name>A0A2P7BF73_9HYPH</name>
<evidence type="ECO:0000256" key="3">
    <source>
        <dbReference type="ARBA" id="ARBA00023125"/>
    </source>
</evidence>
<dbReference type="InterPro" id="IPR036388">
    <property type="entry name" value="WH-like_DNA-bd_sf"/>
</dbReference>
<dbReference type="EMBL" id="PGGM01000003">
    <property type="protein sequence ID" value="PSH65079.1"/>
    <property type="molecule type" value="Genomic_DNA"/>
</dbReference>
<dbReference type="InterPro" id="IPR007324">
    <property type="entry name" value="Sugar-bd_dom_put"/>
</dbReference>